<keyword evidence="1" id="KW-1133">Transmembrane helix</keyword>
<dbReference type="Proteomes" id="UP000523601">
    <property type="component" value="Unassembled WGS sequence"/>
</dbReference>
<dbReference type="Proteomes" id="UP000592216">
    <property type="component" value="Unassembled WGS sequence"/>
</dbReference>
<dbReference type="EMBL" id="JABCJE010000009">
    <property type="protein sequence ID" value="NVO24835.1"/>
    <property type="molecule type" value="Genomic_DNA"/>
</dbReference>
<feature type="transmembrane region" description="Helical" evidence="1">
    <location>
        <begin position="21"/>
        <end position="41"/>
    </location>
</feature>
<name>A0A850QEK1_9RHOB</name>
<dbReference type="RefSeq" id="WP_176855751.1">
    <property type="nucleotide sequence ID" value="NZ_JABCJD010000010.1"/>
</dbReference>
<dbReference type="EMBL" id="JABCJD010000010">
    <property type="protein sequence ID" value="NVO29066.1"/>
    <property type="molecule type" value="Genomic_DNA"/>
</dbReference>
<dbReference type="Pfam" id="PF20082">
    <property type="entry name" value="DUF6476"/>
    <property type="match status" value="1"/>
</dbReference>
<evidence type="ECO:0000313" key="3">
    <source>
        <dbReference type="EMBL" id="NVO29066.1"/>
    </source>
</evidence>
<keyword evidence="1" id="KW-0472">Membrane</keyword>
<evidence type="ECO:0000313" key="5">
    <source>
        <dbReference type="Proteomes" id="UP000592216"/>
    </source>
</evidence>
<gene>
    <name evidence="3" type="ORF">HJ526_16680</name>
    <name evidence="2" type="ORF">HJ536_15860</name>
</gene>
<accession>A0A850QEK1</accession>
<comment type="caution">
    <text evidence="2">The sequence shown here is derived from an EMBL/GenBank/DDBJ whole genome shotgun (WGS) entry which is preliminary data.</text>
</comment>
<organism evidence="2 5">
    <name type="scientific">Donghicola mangrovi</name>
    <dbReference type="NCBI Taxonomy" id="2729614"/>
    <lineage>
        <taxon>Bacteria</taxon>
        <taxon>Pseudomonadati</taxon>
        <taxon>Pseudomonadota</taxon>
        <taxon>Alphaproteobacteria</taxon>
        <taxon>Rhodobacterales</taxon>
        <taxon>Roseobacteraceae</taxon>
        <taxon>Donghicola</taxon>
    </lineage>
</organism>
<evidence type="ECO:0000256" key="1">
    <source>
        <dbReference type="SAM" id="Phobius"/>
    </source>
</evidence>
<sequence length="99" mass="10585">MSLPSDQIPRDAVFLRRLVTALTVVMMGGLIAIAVVIVFRFPDPTPVVPENLPLPAGSTISAVTQGKGWIAIVTDQQQILIFNTGTGKLTQTVEIKTAQ</sequence>
<evidence type="ECO:0000313" key="4">
    <source>
        <dbReference type="Proteomes" id="UP000523601"/>
    </source>
</evidence>
<evidence type="ECO:0000313" key="2">
    <source>
        <dbReference type="EMBL" id="NVO24835.1"/>
    </source>
</evidence>
<reference evidence="4 5" key="1">
    <citation type="submission" date="2020-04" db="EMBL/GenBank/DDBJ databases">
        <title>Donghicola sp., a member of the Rhodobacteraceae family isolated from mangrove forest in Thailand.</title>
        <authorList>
            <person name="Charoenyingcharoen P."/>
            <person name="Yukphan P."/>
        </authorList>
    </citation>
    <scope>NUCLEOTIDE SEQUENCE [LARGE SCALE GENOMIC DNA]</scope>
    <source>
        <strain evidence="2 5">B5-SW-15</strain>
        <strain evidence="3 4">C2-DW-16</strain>
    </source>
</reference>
<protein>
    <submittedName>
        <fullName evidence="2">Uncharacterized protein</fullName>
    </submittedName>
</protein>
<dbReference type="AlphaFoldDB" id="A0A850QEK1"/>
<keyword evidence="4" id="KW-1185">Reference proteome</keyword>
<proteinExistence type="predicted"/>
<keyword evidence="1" id="KW-0812">Transmembrane</keyword>
<dbReference type="InterPro" id="IPR045519">
    <property type="entry name" value="DUF6476"/>
</dbReference>